<dbReference type="Pfam" id="PF03413">
    <property type="entry name" value="PepSY"/>
    <property type="match status" value="1"/>
</dbReference>
<feature type="region of interest" description="Disordered" evidence="1">
    <location>
        <begin position="98"/>
        <end position="119"/>
    </location>
</feature>
<accession>A0A9X3IRH9</accession>
<dbReference type="Proteomes" id="UP001150830">
    <property type="component" value="Unassembled WGS sequence"/>
</dbReference>
<protein>
    <submittedName>
        <fullName evidence="4">PepSY domain-containing protein</fullName>
    </submittedName>
</protein>
<comment type="caution">
    <text evidence="4">The sequence shown here is derived from an EMBL/GenBank/DDBJ whole genome shotgun (WGS) entry which is preliminary data.</text>
</comment>
<keyword evidence="2" id="KW-0732">Signal</keyword>
<feature type="domain" description="PepSY" evidence="3">
    <location>
        <begin position="52"/>
        <end position="94"/>
    </location>
</feature>
<dbReference type="AlphaFoldDB" id="A0A9X3IRH9"/>
<evidence type="ECO:0000313" key="5">
    <source>
        <dbReference type="Proteomes" id="UP001150830"/>
    </source>
</evidence>
<reference evidence="4" key="1">
    <citation type="submission" date="2022-11" db="EMBL/GenBank/DDBJ databases">
        <title>Parathalassolutuus dongxingensis gen. nov., sp. nov., a novel member of family Oceanospirillaceae isolated from a coastal shrimp pond in Guangxi, China.</title>
        <authorList>
            <person name="Chen H."/>
        </authorList>
    </citation>
    <scope>NUCLEOTIDE SEQUENCE</scope>
    <source>
        <strain evidence="4">G-43</strain>
    </source>
</reference>
<evidence type="ECO:0000259" key="3">
    <source>
        <dbReference type="Pfam" id="PF03413"/>
    </source>
</evidence>
<sequence>MNIRRLLAVVLTALMTISSVSVQASETPDPRQIKRWVDDGTILPLDEVLRRQKLPGRVLDVDLEYEDDVLVYEVKWLDDSGHRHKLFLDARTGQRIDWRHREHDHEHKRDNNGERRPQP</sequence>
<gene>
    <name evidence="4" type="ORF">OUO13_08600</name>
</gene>
<evidence type="ECO:0000256" key="1">
    <source>
        <dbReference type="SAM" id="MobiDB-lite"/>
    </source>
</evidence>
<dbReference type="Gene3D" id="3.10.450.40">
    <property type="match status" value="1"/>
</dbReference>
<proteinExistence type="predicted"/>
<organism evidence="4 5">
    <name type="scientific">Parathalassolituus penaei</name>
    <dbReference type="NCBI Taxonomy" id="2997323"/>
    <lineage>
        <taxon>Bacteria</taxon>
        <taxon>Pseudomonadati</taxon>
        <taxon>Pseudomonadota</taxon>
        <taxon>Gammaproteobacteria</taxon>
        <taxon>Oceanospirillales</taxon>
        <taxon>Oceanospirillaceae</taxon>
        <taxon>Parathalassolituus</taxon>
    </lineage>
</organism>
<dbReference type="EMBL" id="JAPNOA010000025">
    <property type="protein sequence ID" value="MCY0965242.1"/>
    <property type="molecule type" value="Genomic_DNA"/>
</dbReference>
<keyword evidence="5" id="KW-1185">Reference proteome</keyword>
<feature type="signal peptide" evidence="2">
    <location>
        <begin position="1"/>
        <end position="24"/>
    </location>
</feature>
<dbReference type="InterPro" id="IPR025711">
    <property type="entry name" value="PepSY"/>
</dbReference>
<evidence type="ECO:0000313" key="4">
    <source>
        <dbReference type="EMBL" id="MCY0965242.1"/>
    </source>
</evidence>
<dbReference type="RefSeq" id="WP_283173455.1">
    <property type="nucleotide sequence ID" value="NZ_JAPNOA010000025.1"/>
</dbReference>
<name>A0A9X3IRH9_9GAMM</name>
<feature type="chain" id="PRO_5040919947" evidence="2">
    <location>
        <begin position="25"/>
        <end position="119"/>
    </location>
</feature>
<evidence type="ECO:0000256" key="2">
    <source>
        <dbReference type="SAM" id="SignalP"/>
    </source>
</evidence>